<accession>A0A176YXJ8</accession>
<gene>
    <name evidence="1" type="ORF">AXW67_21240</name>
</gene>
<comment type="caution">
    <text evidence="1">The sequence shown here is derived from an EMBL/GenBank/DDBJ whole genome shotgun (WGS) entry which is preliminary data.</text>
</comment>
<dbReference type="EMBL" id="LSEF01000085">
    <property type="protein sequence ID" value="OAF12108.1"/>
    <property type="molecule type" value="Genomic_DNA"/>
</dbReference>
<dbReference type="AlphaFoldDB" id="A0A176YXJ8"/>
<protein>
    <recommendedName>
        <fullName evidence="3">50S ribosomal protein L29</fullName>
    </recommendedName>
</protein>
<proteinExistence type="predicted"/>
<evidence type="ECO:0000313" key="2">
    <source>
        <dbReference type="Proteomes" id="UP000077173"/>
    </source>
</evidence>
<reference evidence="1 2" key="1">
    <citation type="submission" date="2016-02" db="EMBL/GenBank/DDBJ databases">
        <title>Draft genome sequence of the strain BR 10247T Bradyrhizobium neotropicale isolated from nodules of Centrolobium paraense.</title>
        <authorList>
            <person name="Simoes-Araujo J.L."/>
            <person name="Barauna A.C."/>
            <person name="Silva K."/>
            <person name="Zilli J.E."/>
        </authorList>
    </citation>
    <scope>NUCLEOTIDE SEQUENCE [LARGE SCALE GENOMIC DNA]</scope>
    <source>
        <strain evidence="1 2">BR 10247</strain>
    </source>
</reference>
<name>A0A176YXJ8_9BRAD</name>
<dbReference type="RefSeq" id="WP_063680404.1">
    <property type="nucleotide sequence ID" value="NZ_LSEF01000085.1"/>
</dbReference>
<organism evidence="1 2">
    <name type="scientific">Bradyrhizobium neotropicale</name>
    <dbReference type="NCBI Taxonomy" id="1497615"/>
    <lineage>
        <taxon>Bacteria</taxon>
        <taxon>Pseudomonadati</taxon>
        <taxon>Pseudomonadota</taxon>
        <taxon>Alphaproteobacteria</taxon>
        <taxon>Hyphomicrobiales</taxon>
        <taxon>Nitrobacteraceae</taxon>
        <taxon>Bradyrhizobium</taxon>
    </lineage>
</organism>
<evidence type="ECO:0008006" key="3">
    <source>
        <dbReference type="Google" id="ProtNLM"/>
    </source>
</evidence>
<keyword evidence="2" id="KW-1185">Reference proteome</keyword>
<evidence type="ECO:0000313" key="1">
    <source>
        <dbReference type="EMBL" id="OAF12108.1"/>
    </source>
</evidence>
<dbReference type="GeneID" id="32580939"/>
<dbReference type="Proteomes" id="UP000077173">
    <property type="component" value="Unassembled WGS sequence"/>
</dbReference>
<sequence>MRNRKAAEVNADVEARIAQIEQMTLEQIATFQGRMLADIATGRIAPREASAIDHALRKRLKAIEQELR</sequence>